<keyword evidence="2" id="KW-1185">Reference proteome</keyword>
<dbReference type="Proteomes" id="UP000059680">
    <property type="component" value="Chromosome 2"/>
</dbReference>
<sequence length="77" mass="8788">MLSLYTLTEGLLYKVCRTTPVCSYNQHISTYLQQALEQDMAFHHEDGGSHKQLGHPSLITNAKVVVEYSFIARSFLR</sequence>
<accession>A0A0P0VQG8</accession>
<dbReference type="Gramene" id="Os02t0787966-00">
    <property type="protein sequence ID" value="Os02t0787966-00"/>
    <property type="gene ID" value="Os02g0787966"/>
</dbReference>
<reference evidence="1 2" key="3">
    <citation type="journal article" date="2013" name="Rice">
        <title>Improvement of the Oryza sativa Nipponbare reference genome using next generation sequence and optical map data.</title>
        <authorList>
            <person name="Kawahara Y."/>
            <person name="de la Bastide M."/>
            <person name="Hamilton J.P."/>
            <person name="Kanamori H."/>
            <person name="McCombie W.R."/>
            <person name="Ouyang S."/>
            <person name="Schwartz D.C."/>
            <person name="Tanaka T."/>
            <person name="Wu J."/>
            <person name="Zhou S."/>
            <person name="Childs K.L."/>
            <person name="Davidson R.M."/>
            <person name="Lin H."/>
            <person name="Quesada-Ocampo L."/>
            <person name="Vaillancourt B."/>
            <person name="Sakai H."/>
            <person name="Lee S.S."/>
            <person name="Kim J."/>
            <person name="Numa H."/>
            <person name="Itoh T."/>
            <person name="Buell C.R."/>
            <person name="Matsumoto T."/>
        </authorList>
    </citation>
    <scope>NUCLEOTIDE SEQUENCE [LARGE SCALE GENOMIC DNA]</scope>
    <source>
        <strain evidence="2">cv. Nipponbare</strain>
    </source>
</reference>
<proteinExistence type="predicted"/>
<dbReference type="AlphaFoldDB" id="A0A0P0VQG8"/>
<dbReference type="InParanoid" id="A0A0P0VQG8"/>
<dbReference type="EMBL" id="AP014958">
    <property type="protein sequence ID" value="BAS81291.1"/>
    <property type="molecule type" value="Genomic_DNA"/>
</dbReference>
<reference evidence="2" key="1">
    <citation type="journal article" date="2005" name="Nature">
        <title>The map-based sequence of the rice genome.</title>
        <authorList>
            <consortium name="International rice genome sequencing project (IRGSP)"/>
            <person name="Matsumoto T."/>
            <person name="Wu J."/>
            <person name="Kanamori H."/>
            <person name="Katayose Y."/>
            <person name="Fujisawa M."/>
            <person name="Namiki N."/>
            <person name="Mizuno H."/>
            <person name="Yamamoto K."/>
            <person name="Antonio B.A."/>
            <person name="Baba T."/>
            <person name="Sakata K."/>
            <person name="Nagamura Y."/>
            <person name="Aoki H."/>
            <person name="Arikawa K."/>
            <person name="Arita K."/>
            <person name="Bito T."/>
            <person name="Chiden Y."/>
            <person name="Fujitsuka N."/>
            <person name="Fukunaka R."/>
            <person name="Hamada M."/>
            <person name="Harada C."/>
            <person name="Hayashi A."/>
            <person name="Hijishita S."/>
            <person name="Honda M."/>
            <person name="Hosokawa S."/>
            <person name="Ichikawa Y."/>
            <person name="Idonuma A."/>
            <person name="Iijima M."/>
            <person name="Ikeda M."/>
            <person name="Ikeno M."/>
            <person name="Ito K."/>
            <person name="Ito S."/>
            <person name="Ito T."/>
            <person name="Ito Y."/>
            <person name="Ito Y."/>
            <person name="Iwabuchi A."/>
            <person name="Kamiya K."/>
            <person name="Karasawa W."/>
            <person name="Kurita K."/>
            <person name="Katagiri S."/>
            <person name="Kikuta A."/>
            <person name="Kobayashi H."/>
            <person name="Kobayashi N."/>
            <person name="Machita K."/>
            <person name="Maehara T."/>
            <person name="Masukawa M."/>
            <person name="Mizubayashi T."/>
            <person name="Mukai Y."/>
            <person name="Nagasaki H."/>
            <person name="Nagata Y."/>
            <person name="Naito S."/>
            <person name="Nakashima M."/>
            <person name="Nakama Y."/>
            <person name="Nakamichi Y."/>
            <person name="Nakamura M."/>
            <person name="Meguro A."/>
            <person name="Negishi M."/>
            <person name="Ohta I."/>
            <person name="Ohta T."/>
            <person name="Okamoto M."/>
            <person name="Ono N."/>
            <person name="Saji S."/>
            <person name="Sakaguchi M."/>
            <person name="Sakai K."/>
            <person name="Shibata M."/>
            <person name="Shimokawa T."/>
            <person name="Song J."/>
            <person name="Takazaki Y."/>
            <person name="Terasawa K."/>
            <person name="Tsugane M."/>
            <person name="Tsuji K."/>
            <person name="Ueda S."/>
            <person name="Waki K."/>
            <person name="Yamagata H."/>
            <person name="Yamamoto M."/>
            <person name="Yamamoto S."/>
            <person name="Yamane H."/>
            <person name="Yoshiki S."/>
            <person name="Yoshihara R."/>
            <person name="Yukawa K."/>
            <person name="Zhong H."/>
            <person name="Yano M."/>
            <person name="Yuan Q."/>
            <person name="Ouyang S."/>
            <person name="Liu J."/>
            <person name="Jones K.M."/>
            <person name="Gansberger K."/>
            <person name="Moffat K."/>
            <person name="Hill J."/>
            <person name="Bera J."/>
            <person name="Fadrosh D."/>
            <person name="Jin S."/>
            <person name="Johri S."/>
            <person name="Kim M."/>
            <person name="Overton L."/>
            <person name="Reardon M."/>
            <person name="Tsitrin T."/>
            <person name="Vuong H."/>
            <person name="Weaver B."/>
            <person name="Ciecko A."/>
            <person name="Tallon L."/>
            <person name="Jackson J."/>
            <person name="Pai G."/>
            <person name="Aken S.V."/>
            <person name="Utterback T."/>
            <person name="Reidmuller S."/>
            <person name="Feldblyum T."/>
            <person name="Hsiao J."/>
            <person name="Zismann V."/>
            <person name="Iobst S."/>
            <person name="de Vazeille A.R."/>
            <person name="Buell C.R."/>
            <person name="Ying K."/>
            <person name="Li Y."/>
            <person name="Lu T."/>
            <person name="Huang Y."/>
            <person name="Zhao Q."/>
            <person name="Feng Q."/>
            <person name="Zhang L."/>
            <person name="Zhu J."/>
            <person name="Weng Q."/>
            <person name="Mu J."/>
            <person name="Lu Y."/>
            <person name="Fan D."/>
            <person name="Liu Y."/>
            <person name="Guan J."/>
            <person name="Zhang Y."/>
            <person name="Yu S."/>
            <person name="Liu X."/>
            <person name="Zhang Y."/>
            <person name="Hong G."/>
            <person name="Han B."/>
            <person name="Choisne N."/>
            <person name="Demange N."/>
            <person name="Orjeda G."/>
            <person name="Samain S."/>
            <person name="Cattolico L."/>
            <person name="Pelletier E."/>
            <person name="Couloux A."/>
            <person name="Segurens B."/>
            <person name="Wincker P."/>
            <person name="D'Hont A."/>
            <person name="Scarpelli C."/>
            <person name="Weissenbach J."/>
            <person name="Salanoubat M."/>
            <person name="Quetier F."/>
            <person name="Yu Y."/>
            <person name="Kim H.R."/>
            <person name="Rambo T."/>
            <person name="Currie J."/>
            <person name="Collura K."/>
            <person name="Luo M."/>
            <person name="Yang T."/>
            <person name="Ammiraju J.S.S."/>
            <person name="Engler F."/>
            <person name="Soderlund C."/>
            <person name="Wing R.A."/>
            <person name="Palmer L.E."/>
            <person name="de la Bastide M."/>
            <person name="Spiegel L."/>
            <person name="Nascimento L."/>
            <person name="Zutavern T."/>
            <person name="O'Shaughnessy A."/>
            <person name="Dike S."/>
            <person name="Dedhia N."/>
            <person name="Preston R."/>
            <person name="Balija V."/>
            <person name="McCombie W.R."/>
            <person name="Chow T."/>
            <person name="Chen H."/>
            <person name="Chung M."/>
            <person name="Chen C."/>
            <person name="Shaw J."/>
            <person name="Wu H."/>
            <person name="Hsiao K."/>
            <person name="Chao Y."/>
            <person name="Chu M."/>
            <person name="Cheng C."/>
            <person name="Hour A."/>
            <person name="Lee P."/>
            <person name="Lin S."/>
            <person name="Lin Y."/>
            <person name="Liou J."/>
            <person name="Liu S."/>
            <person name="Hsing Y."/>
            <person name="Raghuvanshi S."/>
            <person name="Mohanty A."/>
            <person name="Bharti A.K."/>
            <person name="Gaur A."/>
            <person name="Gupta V."/>
            <person name="Kumar D."/>
            <person name="Ravi V."/>
            <person name="Vij S."/>
            <person name="Kapur A."/>
            <person name="Khurana P."/>
            <person name="Khurana P."/>
            <person name="Khurana J.P."/>
            <person name="Tyagi A.K."/>
            <person name="Gaikwad K."/>
            <person name="Singh A."/>
            <person name="Dalal V."/>
            <person name="Srivastava S."/>
            <person name="Dixit A."/>
            <person name="Pal A.K."/>
            <person name="Ghazi I.A."/>
            <person name="Yadav M."/>
            <person name="Pandit A."/>
            <person name="Bhargava A."/>
            <person name="Sureshbabu K."/>
            <person name="Batra K."/>
            <person name="Sharma T.R."/>
            <person name="Mohapatra T."/>
            <person name="Singh N.K."/>
            <person name="Messing J."/>
            <person name="Nelson A.B."/>
            <person name="Fuks G."/>
            <person name="Kavchok S."/>
            <person name="Keizer G."/>
            <person name="Linton E."/>
            <person name="Llaca V."/>
            <person name="Song R."/>
            <person name="Tanyolac B."/>
            <person name="Young S."/>
            <person name="Ho-Il K."/>
            <person name="Hahn J.H."/>
            <person name="Sangsakoo G."/>
            <person name="Vanavichit A."/>
            <person name="de Mattos Luiz.A.T."/>
            <person name="Zimmer P.D."/>
            <person name="Malone G."/>
            <person name="Dellagostin O."/>
            <person name="de Oliveira A.C."/>
            <person name="Bevan M."/>
            <person name="Bancroft I."/>
            <person name="Minx P."/>
            <person name="Cordum H."/>
            <person name="Wilson R."/>
            <person name="Cheng Z."/>
            <person name="Jin W."/>
            <person name="Jiang J."/>
            <person name="Leong S.A."/>
            <person name="Iwama H."/>
            <person name="Gojobori T."/>
            <person name="Itoh T."/>
            <person name="Niimura Y."/>
            <person name="Fujii Y."/>
            <person name="Habara T."/>
            <person name="Sakai H."/>
            <person name="Sato Y."/>
            <person name="Wilson G."/>
            <person name="Kumar K."/>
            <person name="McCouch S."/>
            <person name="Juretic N."/>
            <person name="Hoen D."/>
            <person name="Wright S."/>
            <person name="Bruskiewich R."/>
            <person name="Bureau T."/>
            <person name="Miyao A."/>
            <person name="Hirochika H."/>
            <person name="Nishikawa T."/>
            <person name="Kadowaki K."/>
            <person name="Sugiura M."/>
            <person name="Burr B."/>
            <person name="Sasaki T."/>
        </authorList>
    </citation>
    <scope>NUCLEOTIDE SEQUENCE [LARGE SCALE GENOMIC DNA]</scope>
    <source>
        <strain evidence="2">cv. Nipponbare</strain>
    </source>
</reference>
<evidence type="ECO:0000313" key="2">
    <source>
        <dbReference type="Proteomes" id="UP000059680"/>
    </source>
</evidence>
<evidence type="ECO:0000313" key="1">
    <source>
        <dbReference type="EMBL" id="BAS81291.1"/>
    </source>
</evidence>
<organism evidence="1 2">
    <name type="scientific">Oryza sativa subsp. japonica</name>
    <name type="common">Rice</name>
    <dbReference type="NCBI Taxonomy" id="39947"/>
    <lineage>
        <taxon>Eukaryota</taxon>
        <taxon>Viridiplantae</taxon>
        <taxon>Streptophyta</taxon>
        <taxon>Embryophyta</taxon>
        <taxon>Tracheophyta</taxon>
        <taxon>Spermatophyta</taxon>
        <taxon>Magnoliopsida</taxon>
        <taxon>Liliopsida</taxon>
        <taxon>Poales</taxon>
        <taxon>Poaceae</taxon>
        <taxon>BOP clade</taxon>
        <taxon>Oryzoideae</taxon>
        <taxon>Oryzeae</taxon>
        <taxon>Oryzinae</taxon>
        <taxon>Oryza</taxon>
        <taxon>Oryza sativa</taxon>
    </lineage>
</organism>
<dbReference type="PaxDb" id="39947-A0A0P0VQG8"/>
<protein>
    <submittedName>
        <fullName evidence="1">Os02g0787966 protein</fullName>
    </submittedName>
</protein>
<gene>
    <name evidence="1" type="ordered locus">Os02g0787966</name>
    <name evidence="1" type="ORF">OSNPB_020787966</name>
</gene>
<name>A0A0P0VQG8_ORYSJ</name>
<reference evidence="1 2" key="2">
    <citation type="journal article" date="2013" name="Plant Cell Physiol.">
        <title>Rice Annotation Project Database (RAP-DB): an integrative and interactive database for rice genomics.</title>
        <authorList>
            <person name="Sakai H."/>
            <person name="Lee S.S."/>
            <person name="Tanaka T."/>
            <person name="Numa H."/>
            <person name="Kim J."/>
            <person name="Kawahara Y."/>
            <person name="Wakimoto H."/>
            <person name="Yang C.C."/>
            <person name="Iwamoto M."/>
            <person name="Abe T."/>
            <person name="Yamada Y."/>
            <person name="Muto A."/>
            <person name="Inokuchi H."/>
            <person name="Ikemura T."/>
            <person name="Matsumoto T."/>
            <person name="Sasaki T."/>
            <person name="Itoh T."/>
        </authorList>
    </citation>
    <scope>NUCLEOTIDE SEQUENCE [LARGE SCALE GENOMIC DNA]</scope>
    <source>
        <strain evidence="2">cv. Nipponbare</strain>
    </source>
</reference>